<dbReference type="OrthoDB" id="9111327at2"/>
<gene>
    <name evidence="3" type="ORF">FNZ56_10255</name>
</gene>
<name>A0A516V6U2_9GAMM</name>
<feature type="region of interest" description="Disordered" evidence="1">
    <location>
        <begin position="191"/>
        <end position="211"/>
    </location>
</feature>
<keyword evidence="2" id="KW-0472">Membrane</keyword>
<reference evidence="3 4" key="1">
    <citation type="submission" date="2019-07" db="EMBL/GenBank/DDBJ databases">
        <title>Lysobacter weifangensis sp. nov., isolated from bensulfuron-methyl contaminated farmland soil.</title>
        <authorList>
            <person name="Zhao H."/>
        </authorList>
    </citation>
    <scope>NUCLEOTIDE SEQUENCE [LARGE SCALE GENOMIC DNA]</scope>
    <source>
        <strain evidence="3 4">CC-Bw-6</strain>
    </source>
</reference>
<dbReference type="AlphaFoldDB" id="A0A516V6U2"/>
<feature type="transmembrane region" description="Helical" evidence="2">
    <location>
        <begin position="328"/>
        <end position="347"/>
    </location>
</feature>
<keyword evidence="2" id="KW-0812">Transmembrane</keyword>
<feature type="transmembrane region" description="Helical" evidence="2">
    <location>
        <begin position="258"/>
        <end position="281"/>
    </location>
</feature>
<feature type="transmembrane region" description="Helical" evidence="2">
    <location>
        <begin position="293"/>
        <end position="316"/>
    </location>
</feature>
<proteinExistence type="predicted"/>
<feature type="transmembrane region" description="Helical" evidence="2">
    <location>
        <begin position="97"/>
        <end position="115"/>
    </location>
</feature>
<accession>A0A516V6U2</accession>
<protein>
    <submittedName>
        <fullName evidence="3">DUF3667 domain-containing protein</fullName>
    </submittedName>
</protein>
<feature type="transmembrane region" description="Helical" evidence="2">
    <location>
        <begin position="368"/>
        <end position="389"/>
    </location>
</feature>
<organism evidence="3 4">
    <name type="scientific">Pseudoluteimonas lycopersici</name>
    <dbReference type="NCBI Taxonomy" id="1324796"/>
    <lineage>
        <taxon>Bacteria</taxon>
        <taxon>Pseudomonadati</taxon>
        <taxon>Pseudomonadota</taxon>
        <taxon>Gammaproteobacteria</taxon>
        <taxon>Lysobacterales</taxon>
        <taxon>Lysobacteraceae</taxon>
        <taxon>Pseudoluteimonas</taxon>
    </lineage>
</organism>
<dbReference type="Proteomes" id="UP000315891">
    <property type="component" value="Chromosome"/>
</dbReference>
<evidence type="ECO:0000256" key="1">
    <source>
        <dbReference type="SAM" id="MobiDB-lite"/>
    </source>
</evidence>
<dbReference type="EMBL" id="CP041742">
    <property type="protein sequence ID" value="QDQ74237.1"/>
    <property type="molecule type" value="Genomic_DNA"/>
</dbReference>
<keyword evidence="2" id="KW-1133">Transmembrane helix</keyword>
<evidence type="ECO:0000313" key="3">
    <source>
        <dbReference type="EMBL" id="QDQ74237.1"/>
    </source>
</evidence>
<dbReference type="RefSeq" id="WP_143879746.1">
    <property type="nucleotide sequence ID" value="NZ_BAABLZ010000001.1"/>
</dbReference>
<evidence type="ECO:0000313" key="4">
    <source>
        <dbReference type="Proteomes" id="UP000315891"/>
    </source>
</evidence>
<sequence>MANDPTPTAVEPAAEPVPGGRACENCGKPLLGDYCYQCGQPVKGLVRHFTSIMGDFLDSVFNIDARFPHTIWPLFAKPGFLSLEYFAGRRVRYVSPVRLFFFVSIITFFVAQLVIQTGNGAFQINDDGDGSRIGRATTVAEVEKTRDEAIAKLDEAITKAGKSPGATVGLRAAQGEIRTDAANRIRDLQAAAAKGEPPPPPTPATFSFDDGGNWDPKTNPVKVGWLPGFANDWLNAQIGRARENISRMGTDSSRYKDALLGAVPSTLFLLLPLFAVMLKIAYVFKRRLYMEHLIVALHSHAFLCLDLLLVFGVIALDRVVAPNTFADGMLRLLEVVLFGWMALYLLIMQKRVYRQGWFMTLVKYCALGFCYCILLSIGIAFTALLSLVWM</sequence>
<dbReference type="Pfam" id="PF12412">
    <property type="entry name" value="DUF3667"/>
    <property type="match status" value="1"/>
</dbReference>
<keyword evidence="4" id="KW-1185">Reference proteome</keyword>
<evidence type="ECO:0000256" key="2">
    <source>
        <dbReference type="SAM" id="Phobius"/>
    </source>
</evidence>
<dbReference type="InterPro" id="IPR022134">
    <property type="entry name" value="DUF3667"/>
</dbReference>